<evidence type="ECO:0000313" key="6">
    <source>
        <dbReference type="Proteomes" id="UP000095282"/>
    </source>
</evidence>
<keyword evidence="2" id="KW-0862">Zinc</keyword>
<evidence type="ECO:0000256" key="4">
    <source>
        <dbReference type="ARBA" id="ARBA00023242"/>
    </source>
</evidence>
<dbReference type="SUPFAM" id="SSF82927">
    <property type="entry name" value="Cysteine-rich DNA binding domain, (DM domain)"/>
    <property type="match status" value="1"/>
</dbReference>
<protein>
    <submittedName>
        <fullName evidence="7">DM domain-containing protein</fullName>
    </submittedName>
</protein>
<keyword evidence="3" id="KW-0238">DNA-binding</keyword>
<dbReference type="GO" id="GO:0006355">
    <property type="term" value="P:regulation of DNA-templated transcription"/>
    <property type="evidence" value="ECO:0007669"/>
    <property type="project" value="InterPro"/>
</dbReference>
<dbReference type="Proteomes" id="UP000095282">
    <property type="component" value="Unplaced"/>
</dbReference>
<evidence type="ECO:0000256" key="2">
    <source>
        <dbReference type="ARBA" id="ARBA00022833"/>
    </source>
</evidence>
<dbReference type="AlphaFoldDB" id="A0A1I7UFU1"/>
<dbReference type="GO" id="GO:0046872">
    <property type="term" value="F:metal ion binding"/>
    <property type="evidence" value="ECO:0007669"/>
    <property type="project" value="UniProtKB-KW"/>
</dbReference>
<dbReference type="InterPro" id="IPR001275">
    <property type="entry name" value="DM_DNA-bd"/>
</dbReference>
<evidence type="ECO:0000313" key="7">
    <source>
        <dbReference type="WBParaSite" id="Csp11.Scaffold629.g8892.t2"/>
    </source>
</evidence>
<sequence length="94" mass="10286">MLTENTVPEMCGDARTVVVLAEQEKNYYCQRCLNHGELNPRKGHKPDCGGSVVYSIPGSLLSEAMVTHFLSVYISVPSGANKKVSTNKMLLITN</sequence>
<name>A0A1I7UFU1_9PELO</name>
<reference evidence="7" key="1">
    <citation type="submission" date="2016-11" db="UniProtKB">
        <authorList>
            <consortium name="WormBaseParasite"/>
        </authorList>
    </citation>
    <scope>IDENTIFICATION</scope>
</reference>
<organism evidence="6 7">
    <name type="scientific">Caenorhabditis tropicalis</name>
    <dbReference type="NCBI Taxonomy" id="1561998"/>
    <lineage>
        <taxon>Eukaryota</taxon>
        <taxon>Metazoa</taxon>
        <taxon>Ecdysozoa</taxon>
        <taxon>Nematoda</taxon>
        <taxon>Chromadorea</taxon>
        <taxon>Rhabditida</taxon>
        <taxon>Rhabditina</taxon>
        <taxon>Rhabditomorpha</taxon>
        <taxon>Rhabditoidea</taxon>
        <taxon>Rhabditidae</taxon>
        <taxon>Peloderinae</taxon>
        <taxon>Caenorhabditis</taxon>
    </lineage>
</organism>
<keyword evidence="6" id="KW-1185">Reference proteome</keyword>
<evidence type="ECO:0000256" key="3">
    <source>
        <dbReference type="ARBA" id="ARBA00023125"/>
    </source>
</evidence>
<keyword evidence="4" id="KW-0539">Nucleus</keyword>
<dbReference type="InterPro" id="IPR036407">
    <property type="entry name" value="DM_DNA-bd_sf"/>
</dbReference>
<dbReference type="GO" id="GO:0043565">
    <property type="term" value="F:sequence-specific DNA binding"/>
    <property type="evidence" value="ECO:0007669"/>
    <property type="project" value="InterPro"/>
</dbReference>
<keyword evidence="1" id="KW-0479">Metal-binding</keyword>
<evidence type="ECO:0000259" key="5">
    <source>
        <dbReference type="Pfam" id="PF00751"/>
    </source>
</evidence>
<feature type="domain" description="DM" evidence="5">
    <location>
        <begin position="25"/>
        <end position="48"/>
    </location>
</feature>
<dbReference type="Gene3D" id="4.10.1040.10">
    <property type="entry name" value="DM DNA-binding domain"/>
    <property type="match status" value="1"/>
</dbReference>
<dbReference type="STRING" id="1561998.A0A1I7UFU1"/>
<evidence type="ECO:0000256" key="1">
    <source>
        <dbReference type="ARBA" id="ARBA00022723"/>
    </source>
</evidence>
<dbReference type="WBParaSite" id="Csp11.Scaffold629.g8892.t2">
    <property type="protein sequence ID" value="Csp11.Scaffold629.g8892.t2"/>
    <property type="gene ID" value="Csp11.Scaffold629.g8892"/>
</dbReference>
<accession>A0A1I7UFU1</accession>
<proteinExistence type="predicted"/>
<dbReference type="Pfam" id="PF00751">
    <property type="entry name" value="DM"/>
    <property type="match status" value="1"/>
</dbReference>